<dbReference type="OrthoDB" id="395395at2"/>
<dbReference type="Pfam" id="PF03382">
    <property type="entry name" value="DUF285"/>
    <property type="match status" value="1"/>
</dbReference>
<dbReference type="eggNOG" id="ENOG5032FTF">
    <property type="taxonomic scope" value="Bacteria"/>
</dbReference>
<keyword evidence="5" id="KW-0472">Membrane</keyword>
<feature type="compositionally biased region" description="Low complexity" evidence="8">
    <location>
        <begin position="50"/>
        <end position="67"/>
    </location>
</feature>
<evidence type="ECO:0000256" key="5">
    <source>
        <dbReference type="ARBA" id="ARBA00023136"/>
    </source>
</evidence>
<evidence type="ECO:0000256" key="9">
    <source>
        <dbReference type="SAM" id="SignalP"/>
    </source>
</evidence>
<feature type="region of interest" description="Disordered" evidence="8">
    <location>
        <begin position="28"/>
        <end position="91"/>
    </location>
</feature>
<feature type="compositionally biased region" description="Polar residues" evidence="8">
    <location>
        <begin position="68"/>
        <end position="82"/>
    </location>
</feature>
<reference evidence="10 11" key="1">
    <citation type="journal article" date="2013" name="Genome Announc.">
        <title>Draft Genome Sequences of Mycoplasma auris and Mycoplasma yeatsii, Two Species of the Ear Canal of Caprinae.</title>
        <authorList>
            <person name="Dordet-Frisoni E."/>
            <person name="Baranowski E."/>
            <person name="Barre A."/>
            <person name="Blanchard A."/>
            <person name="Breton M."/>
            <person name="Couture C."/>
            <person name="Dupuy V."/>
            <person name="Gaurivaud P."/>
            <person name="Jacob D."/>
            <person name="Lemaitre C."/>
            <person name="Manso-Silvan L."/>
            <person name="Nikolski M."/>
            <person name="Nouvel L.X."/>
            <person name="Poumarat F."/>
            <person name="Sirand-Pugnet P."/>
            <person name="Thebault P."/>
            <person name="Theil S."/>
            <person name="Thiaucourt F."/>
            <person name="Citti C."/>
            <person name="Tardy F."/>
        </authorList>
    </citation>
    <scope>NUCLEOTIDE SEQUENCE [LARGE SCALE GENOMIC DNA]</scope>
    <source>
        <strain evidence="10 11">15026</strain>
    </source>
</reference>
<keyword evidence="3 9" id="KW-0732">Signal</keyword>
<feature type="region of interest" description="Disordered" evidence="8">
    <location>
        <begin position="97"/>
        <end position="116"/>
    </location>
</feature>
<evidence type="ECO:0000313" key="10">
    <source>
        <dbReference type="EMBL" id="ENY68573.1"/>
    </source>
</evidence>
<keyword evidence="2" id="KW-1003">Cell membrane</keyword>
<evidence type="ECO:0000256" key="7">
    <source>
        <dbReference type="ARBA" id="ARBA00023288"/>
    </source>
</evidence>
<protein>
    <recommendedName>
        <fullName evidence="12">Lipoprotein</fullName>
    </recommendedName>
</protein>
<evidence type="ECO:0000256" key="6">
    <source>
        <dbReference type="ARBA" id="ARBA00023139"/>
    </source>
</evidence>
<comment type="caution">
    <text evidence="10">The sequence shown here is derived from an EMBL/GenBank/DDBJ whole genome shotgun (WGS) entry which is preliminary data.</text>
</comment>
<feature type="signal peptide" evidence="9">
    <location>
        <begin position="1"/>
        <end position="22"/>
    </location>
</feature>
<evidence type="ECO:0008006" key="12">
    <source>
        <dbReference type="Google" id="ProtNLM"/>
    </source>
</evidence>
<name>N9VA55_9BACT</name>
<dbReference type="AlphaFoldDB" id="N9VA55"/>
<dbReference type="Proteomes" id="UP000013131">
    <property type="component" value="Unassembled WGS sequence"/>
</dbReference>
<gene>
    <name evidence="10" type="ORF">MAU_6560</name>
</gene>
<dbReference type="InterPro" id="IPR005046">
    <property type="entry name" value="DUF285"/>
</dbReference>
<evidence type="ECO:0000256" key="1">
    <source>
        <dbReference type="ARBA" id="ARBA00004193"/>
    </source>
</evidence>
<sequence length="361" mass="40839">MKKKIKILTSLSLSLVSLPLIAASCKKRVEPKNDGNSSVTTEENANMQNDSITPPTTTDTMIDSSSTHSNSEQGDQPSASENGGNGGTYAMPQAMASVEKDEAVKKQKEEEKDKENVEVVKKIVKEHKDAFGSFHTQGDFLEQISLYVNEKGISNLKLEDEKDKNKNLNVDSNAENKNIIKLQLGNQKFSVSLGKVLKDAVVTKYYFEDENDKIFDNHKSNTNDIERNWKNILTGNNKSKKTIVTQLGYYKQGSHIHLTLIPYHTSKVPDHLPLKVNSLLASFLNLESRKIDNLDKWDVKNIITFEQAFWNAKNFEQDLSEWKLKDKANISGIFQDANKMQNYVDKIAAKWNVQKNKLLKK</sequence>
<dbReference type="RefSeq" id="WP_004425397.1">
    <property type="nucleotide sequence ID" value="NZ_AORI01000012.1"/>
</dbReference>
<comment type="subcellular location">
    <subcellularLocation>
        <location evidence="1">Cell membrane</location>
        <topology evidence="1">Lipid-anchor</topology>
    </subcellularLocation>
</comment>
<dbReference type="NCBIfam" id="NF033817">
    <property type="entry name" value="Mplas_variab_LP"/>
    <property type="match status" value="1"/>
</dbReference>
<keyword evidence="6" id="KW-0564">Palmitate</keyword>
<keyword evidence="7" id="KW-0449">Lipoprotein</keyword>
<feature type="chain" id="PRO_5004154289" description="Lipoprotein" evidence="9">
    <location>
        <begin position="23"/>
        <end position="361"/>
    </location>
</feature>
<organism evidence="10 11">
    <name type="scientific">Metamycoplasma auris 15026</name>
    <dbReference type="NCBI Taxonomy" id="1188233"/>
    <lineage>
        <taxon>Bacteria</taxon>
        <taxon>Bacillati</taxon>
        <taxon>Mycoplasmatota</taxon>
        <taxon>Mycoplasmoidales</taxon>
        <taxon>Metamycoplasmataceae</taxon>
        <taxon>Metamycoplasma</taxon>
    </lineage>
</organism>
<feature type="compositionally biased region" description="Polar residues" evidence="8">
    <location>
        <begin position="34"/>
        <end position="49"/>
    </location>
</feature>
<dbReference type="EMBL" id="AORI01000012">
    <property type="protein sequence ID" value="ENY68573.1"/>
    <property type="molecule type" value="Genomic_DNA"/>
</dbReference>
<evidence type="ECO:0000313" key="11">
    <source>
        <dbReference type="Proteomes" id="UP000013131"/>
    </source>
</evidence>
<dbReference type="PATRIC" id="fig|1188233.3.peg.634"/>
<evidence type="ECO:0000256" key="3">
    <source>
        <dbReference type="ARBA" id="ARBA00022729"/>
    </source>
</evidence>
<keyword evidence="11" id="KW-1185">Reference proteome</keyword>
<evidence type="ECO:0000256" key="2">
    <source>
        <dbReference type="ARBA" id="ARBA00022475"/>
    </source>
</evidence>
<keyword evidence="4" id="KW-0677">Repeat</keyword>
<evidence type="ECO:0000256" key="4">
    <source>
        <dbReference type="ARBA" id="ARBA00022737"/>
    </source>
</evidence>
<dbReference type="InterPro" id="IPR049890">
    <property type="entry name" value="VlpA-F-like_signal"/>
</dbReference>
<evidence type="ECO:0000256" key="8">
    <source>
        <dbReference type="SAM" id="MobiDB-lite"/>
    </source>
</evidence>
<dbReference type="GO" id="GO:0005886">
    <property type="term" value="C:plasma membrane"/>
    <property type="evidence" value="ECO:0007669"/>
    <property type="project" value="UniProtKB-SubCell"/>
</dbReference>
<dbReference type="PROSITE" id="PS51257">
    <property type="entry name" value="PROKAR_LIPOPROTEIN"/>
    <property type="match status" value="1"/>
</dbReference>
<proteinExistence type="predicted"/>
<accession>N9VA55</accession>
<feature type="compositionally biased region" description="Basic and acidic residues" evidence="8">
    <location>
        <begin position="98"/>
        <end position="116"/>
    </location>
</feature>